<comment type="caution">
    <text evidence="7">The sequence shown here is derived from an EMBL/GenBank/DDBJ whole genome shotgun (WGS) entry which is preliminary data.</text>
</comment>
<keyword evidence="4" id="KW-0175">Coiled coil</keyword>
<evidence type="ECO:0000256" key="1">
    <source>
        <dbReference type="ARBA" id="ARBA00004123"/>
    </source>
</evidence>
<dbReference type="InterPro" id="IPR052414">
    <property type="entry name" value="U3_snoRNA-assoc_WDR"/>
</dbReference>
<dbReference type="GeneID" id="36566581"/>
<keyword evidence="2" id="KW-0539">Nucleus</keyword>
<comment type="subcellular location">
    <subcellularLocation>
        <location evidence="1">Nucleus</location>
    </subcellularLocation>
</comment>
<dbReference type="STRING" id="418784.A0A2P7YPP7"/>
<dbReference type="SUPFAM" id="SSF50978">
    <property type="entry name" value="WD40 repeat-like"/>
    <property type="match status" value="1"/>
</dbReference>
<dbReference type="PANTHER" id="PTHR44267:SF1">
    <property type="entry name" value="WD REPEAT-CONTAINING PROTEIN 43"/>
    <property type="match status" value="1"/>
</dbReference>
<evidence type="ECO:0000313" key="8">
    <source>
        <dbReference type="Proteomes" id="UP000241107"/>
    </source>
</evidence>
<keyword evidence="8" id="KW-1185">Reference proteome</keyword>
<feature type="coiled-coil region" evidence="4">
    <location>
        <begin position="401"/>
        <end position="428"/>
    </location>
</feature>
<reference evidence="7 8" key="1">
    <citation type="submission" date="2018-03" db="EMBL/GenBank/DDBJ databases">
        <title>Candida pseudohaemulonii genome assembly and annotation.</title>
        <authorList>
            <person name="Munoz J.F."/>
            <person name="Gade L.G."/>
            <person name="Chow N.A."/>
            <person name="Litvintseva A.P."/>
            <person name="Loparev V.N."/>
            <person name="Cuomo C.A."/>
        </authorList>
    </citation>
    <scope>NUCLEOTIDE SEQUENCE [LARGE SCALE GENOMIC DNA]</scope>
    <source>
        <strain evidence="7 8">B12108</strain>
    </source>
</reference>
<evidence type="ECO:0000256" key="3">
    <source>
        <dbReference type="ARBA" id="ARBA00038335"/>
    </source>
</evidence>
<accession>A0A2P7YPP7</accession>
<feature type="region of interest" description="Disordered" evidence="5">
    <location>
        <begin position="582"/>
        <end position="619"/>
    </location>
</feature>
<dbReference type="RefSeq" id="XP_024713451.1">
    <property type="nucleotide sequence ID" value="XM_024858541.1"/>
</dbReference>
<protein>
    <recommendedName>
        <fullName evidence="6">Small-subunit processome Utp12 domain-containing protein</fullName>
    </recommendedName>
</protein>
<dbReference type="GO" id="GO:0032040">
    <property type="term" value="C:small-subunit processome"/>
    <property type="evidence" value="ECO:0007669"/>
    <property type="project" value="UniProtKB-ARBA"/>
</dbReference>
<sequence>MSSLLVARFDPSLTYLALAVQALDVHQVKVQSLVSSQDLVNTSLSLGKNQKISSLLWVLPDQTSLIALGLTSGSILLYSPLLNSIVTELEHPSSLQVTDFHYSSASKSAWSTDIGGNIYEWDLQSHQLVLSLALFDLIELSESVSKVLSVKYNGKAHLLVGTQNVYLVDPSTKSVVKTFHAHVLPIHTLTPVPGSKDLFLTAAEGDRFVNIYSFHSAPAKAVLVAEAAIEHVAVNQHDTVGSILTAVTENGAVEVFQNPLTFESNALATPEKSKKKRKHTKAVLSKSSEATLKFGRPADEITSPDDETLHINAVALSSGVLHVTWLENASVSYFDALPWFTDAGFAFSGVQKIEKSKQKIRATSHTADGHDVAAPKLYQESHTVITEGNAFQDDVDEEENDETLEEKINKLSEQLRQAESRGKKKLKRHTPGSLAVVLSQALKNNDSSLLDNAVLINKDPEIVRNTIARLDPSLVVVLLDRLAERITRKQSRLEGLYFWIKWVIVIHGSVLSSIPNISNKLSSLHSILTKKADTLPRLLELQGRLNLLQSQNSLKKEILNGSLVNDEDGEQEVEYVEELDDAEHAGLISDDEDDDIDMDGVGDYENSEDEMEAGMSDEA</sequence>
<dbReference type="InterPro" id="IPR036322">
    <property type="entry name" value="WD40_repeat_dom_sf"/>
</dbReference>
<dbReference type="AlphaFoldDB" id="A0A2P7YPP7"/>
<evidence type="ECO:0000256" key="2">
    <source>
        <dbReference type="ARBA" id="ARBA00023242"/>
    </source>
</evidence>
<dbReference type="GO" id="GO:0000462">
    <property type="term" value="P:maturation of SSU-rRNA from tricistronic rRNA transcript (SSU-rRNA, 5.8S rRNA, LSU-rRNA)"/>
    <property type="evidence" value="ECO:0007669"/>
    <property type="project" value="TreeGrafter"/>
</dbReference>
<dbReference type="Gene3D" id="2.130.10.10">
    <property type="entry name" value="YVTN repeat-like/Quinoprotein amine dehydrogenase"/>
    <property type="match status" value="1"/>
</dbReference>
<evidence type="ECO:0000256" key="5">
    <source>
        <dbReference type="SAM" id="MobiDB-lite"/>
    </source>
</evidence>
<organism evidence="7 8">
    <name type="scientific">Candidozyma pseudohaemuli</name>
    <dbReference type="NCBI Taxonomy" id="418784"/>
    <lineage>
        <taxon>Eukaryota</taxon>
        <taxon>Fungi</taxon>
        <taxon>Dikarya</taxon>
        <taxon>Ascomycota</taxon>
        <taxon>Saccharomycotina</taxon>
        <taxon>Pichiomycetes</taxon>
        <taxon>Metschnikowiaceae</taxon>
        <taxon>Candidozyma</taxon>
    </lineage>
</organism>
<dbReference type="Pfam" id="PF04003">
    <property type="entry name" value="Utp12"/>
    <property type="match status" value="1"/>
</dbReference>
<dbReference type="EMBL" id="PYFQ01000007">
    <property type="protein sequence ID" value="PSK37941.1"/>
    <property type="molecule type" value="Genomic_DNA"/>
</dbReference>
<feature type="compositionally biased region" description="Acidic residues" evidence="5">
    <location>
        <begin position="589"/>
        <end position="619"/>
    </location>
</feature>
<comment type="similarity">
    <text evidence="3">Belongs to the UTP5 family.</text>
</comment>
<dbReference type="PANTHER" id="PTHR44267">
    <property type="entry name" value="WD REPEAT-CONTAINING PROTEIN 43"/>
    <property type="match status" value="1"/>
</dbReference>
<dbReference type="InterPro" id="IPR007148">
    <property type="entry name" value="SSU_processome_Utp12"/>
</dbReference>
<evidence type="ECO:0000313" key="7">
    <source>
        <dbReference type="EMBL" id="PSK37941.1"/>
    </source>
</evidence>
<evidence type="ECO:0000256" key="4">
    <source>
        <dbReference type="SAM" id="Coils"/>
    </source>
</evidence>
<dbReference type="InterPro" id="IPR015943">
    <property type="entry name" value="WD40/YVTN_repeat-like_dom_sf"/>
</dbReference>
<dbReference type="Proteomes" id="UP000241107">
    <property type="component" value="Unassembled WGS sequence"/>
</dbReference>
<feature type="domain" description="Small-subunit processome Utp12" evidence="6">
    <location>
        <begin position="446"/>
        <end position="550"/>
    </location>
</feature>
<evidence type="ECO:0000259" key="6">
    <source>
        <dbReference type="Pfam" id="PF04003"/>
    </source>
</evidence>
<dbReference type="OrthoDB" id="30195at2759"/>
<proteinExistence type="inferred from homology"/>
<name>A0A2P7YPP7_9ASCO</name>
<dbReference type="VEuPathDB" id="FungiDB:C7M61_003192"/>
<gene>
    <name evidence="7" type="ORF">C7M61_003192</name>
</gene>